<comment type="caution">
    <text evidence="1">The sequence shown here is derived from an EMBL/GenBank/DDBJ whole genome shotgun (WGS) entry which is preliminary data.</text>
</comment>
<organism evidence="1 2">
    <name type="scientific">Flavobacterium zepuense</name>
    <dbReference type="NCBI Taxonomy" id="2593302"/>
    <lineage>
        <taxon>Bacteria</taxon>
        <taxon>Pseudomonadati</taxon>
        <taxon>Bacteroidota</taxon>
        <taxon>Flavobacteriia</taxon>
        <taxon>Flavobacteriales</taxon>
        <taxon>Flavobacteriaceae</taxon>
        <taxon>Flavobacterium</taxon>
    </lineage>
</organism>
<dbReference type="Pfam" id="PF19852">
    <property type="entry name" value="DUF6327"/>
    <property type="match status" value="1"/>
</dbReference>
<protein>
    <recommendedName>
        <fullName evidence="3">Glutaminyl-tRNA synthetase</fullName>
    </recommendedName>
</protein>
<accession>A0A552UVB9</accession>
<gene>
    <name evidence="1" type="ORF">FMM05_18495</name>
</gene>
<name>A0A552UVB9_9FLAO</name>
<dbReference type="AlphaFoldDB" id="A0A552UVB9"/>
<dbReference type="OrthoDB" id="1150607at2"/>
<sequence length="78" mass="8839">MNTKVYSTFDEINKELQILKVEKDLAYARFKKDLDQTKESLQPGNIIGETPKKILGVLGAFSGPIKSALLTFLFKKMF</sequence>
<dbReference type="Proteomes" id="UP000320643">
    <property type="component" value="Unassembled WGS sequence"/>
</dbReference>
<dbReference type="EMBL" id="VJVZ01000014">
    <property type="protein sequence ID" value="TRW22178.1"/>
    <property type="molecule type" value="Genomic_DNA"/>
</dbReference>
<proteinExistence type="predicted"/>
<dbReference type="InterPro" id="IPR046290">
    <property type="entry name" value="DUF6327"/>
</dbReference>
<keyword evidence="2" id="KW-1185">Reference proteome</keyword>
<evidence type="ECO:0008006" key="3">
    <source>
        <dbReference type="Google" id="ProtNLM"/>
    </source>
</evidence>
<evidence type="ECO:0000313" key="2">
    <source>
        <dbReference type="Proteomes" id="UP000320643"/>
    </source>
</evidence>
<dbReference type="RefSeq" id="WP_143374915.1">
    <property type="nucleotide sequence ID" value="NZ_VJVZ01000014.1"/>
</dbReference>
<reference evidence="1 2" key="1">
    <citation type="submission" date="2019-07" db="EMBL/GenBank/DDBJ databases">
        <title>Flavobacterium sp. nov., isolated from glacier ice.</title>
        <authorList>
            <person name="Liu Q."/>
            <person name="Xin Y.-H."/>
        </authorList>
    </citation>
    <scope>NUCLEOTIDE SEQUENCE [LARGE SCALE GENOMIC DNA]</scope>
    <source>
        <strain evidence="1 2">ZT4R6</strain>
    </source>
</reference>
<evidence type="ECO:0000313" key="1">
    <source>
        <dbReference type="EMBL" id="TRW22178.1"/>
    </source>
</evidence>